<dbReference type="Proteomes" id="UP000006701">
    <property type="component" value="Unassembled WGS sequence"/>
</dbReference>
<feature type="compositionally biased region" description="Polar residues" evidence="1">
    <location>
        <begin position="59"/>
        <end position="74"/>
    </location>
</feature>
<sequence>MGGSSRLDMHLSEPGSLLVARPIDGTVAGLNTQKAPATGTESDRPKHTMNYPPPPVSQPAMSSTEYVSSKNGSRSDLPDIAIHPGSFASRPQPICTSPKHDSAHDRSSQAPSEYSIPDGQSRTPSLSLHAGQERGGSSSGFDNLPRFVAGRKRTATGDIKLSKTSIAPARAGVDGSETYHAGNAQSSSHGSRIAAVN</sequence>
<reference evidence="2 3" key="1">
    <citation type="journal article" date="2008" name="PLoS Genet.">
        <title>Genomic islands in the pathogenic filamentous fungus Aspergillus fumigatus.</title>
        <authorList>
            <person name="Fedorova N.D."/>
            <person name="Khaldi N."/>
            <person name="Joardar V.S."/>
            <person name="Maiti R."/>
            <person name="Amedeo P."/>
            <person name="Anderson M.J."/>
            <person name="Crabtree J."/>
            <person name="Silva J.C."/>
            <person name="Badger J.H."/>
            <person name="Albarraq A."/>
            <person name="Angiuoli S."/>
            <person name="Bussey H."/>
            <person name="Bowyer P."/>
            <person name="Cotty P.J."/>
            <person name="Dyer P.S."/>
            <person name="Egan A."/>
            <person name="Galens K."/>
            <person name="Fraser-Liggett C.M."/>
            <person name="Haas B.J."/>
            <person name="Inman J.M."/>
            <person name="Kent R."/>
            <person name="Lemieux S."/>
            <person name="Malavazi I."/>
            <person name="Orvis J."/>
            <person name="Roemer T."/>
            <person name="Ronning C.M."/>
            <person name="Sundaram J.P."/>
            <person name="Sutton G."/>
            <person name="Turner G."/>
            <person name="Venter J.C."/>
            <person name="White O.R."/>
            <person name="Whitty B.R."/>
            <person name="Youngman P."/>
            <person name="Wolfe K.H."/>
            <person name="Goldman G.H."/>
            <person name="Wortman J.R."/>
            <person name="Jiang B."/>
            <person name="Denning D.W."/>
            <person name="Nierman W.C."/>
        </authorList>
    </citation>
    <scope>NUCLEOTIDE SEQUENCE [LARGE SCALE GENOMIC DNA]</scope>
    <source>
        <strain evidence="3">ATCC 1007 / CBS 513.65 / DSM 816 / NCTC 3887 / NRRL 1</strain>
    </source>
</reference>
<dbReference type="AlphaFoldDB" id="A1C7K0"/>
<dbReference type="VEuPathDB" id="FungiDB:ACLA_074080"/>
<feature type="compositionally biased region" description="Polar residues" evidence="1">
    <location>
        <begin position="108"/>
        <end position="126"/>
    </location>
</feature>
<proteinExistence type="predicted"/>
<dbReference type="EMBL" id="DS027045">
    <property type="protein sequence ID" value="EAW14371.1"/>
    <property type="molecule type" value="Genomic_DNA"/>
</dbReference>
<accession>A1C7K0</accession>
<dbReference type="GeneID" id="4707753"/>
<dbReference type="RefSeq" id="XP_001275797.1">
    <property type="nucleotide sequence ID" value="XM_001275796.1"/>
</dbReference>
<feature type="region of interest" description="Disordered" evidence="1">
    <location>
        <begin position="24"/>
        <end position="197"/>
    </location>
</feature>
<evidence type="ECO:0000313" key="2">
    <source>
        <dbReference type="EMBL" id="EAW14371.1"/>
    </source>
</evidence>
<dbReference type="HOGENOM" id="CLU_1383845_0_0_1"/>
<evidence type="ECO:0000313" key="3">
    <source>
        <dbReference type="Proteomes" id="UP000006701"/>
    </source>
</evidence>
<feature type="compositionally biased region" description="Basic and acidic residues" evidence="1">
    <location>
        <begin position="98"/>
        <end position="107"/>
    </location>
</feature>
<dbReference type="KEGG" id="act:ACLA_074080"/>
<organism evidence="2 3">
    <name type="scientific">Aspergillus clavatus (strain ATCC 1007 / CBS 513.65 / DSM 816 / NCTC 3887 / NRRL 1 / QM 1276 / 107)</name>
    <dbReference type="NCBI Taxonomy" id="344612"/>
    <lineage>
        <taxon>Eukaryota</taxon>
        <taxon>Fungi</taxon>
        <taxon>Dikarya</taxon>
        <taxon>Ascomycota</taxon>
        <taxon>Pezizomycotina</taxon>
        <taxon>Eurotiomycetes</taxon>
        <taxon>Eurotiomycetidae</taxon>
        <taxon>Eurotiales</taxon>
        <taxon>Aspergillaceae</taxon>
        <taxon>Aspergillus</taxon>
        <taxon>Aspergillus subgen. Fumigati</taxon>
    </lineage>
</organism>
<name>A1C7K0_ASPCL</name>
<protein>
    <submittedName>
        <fullName evidence="2">Uncharacterized protein</fullName>
    </submittedName>
</protein>
<keyword evidence="3" id="KW-1185">Reference proteome</keyword>
<evidence type="ECO:0000256" key="1">
    <source>
        <dbReference type="SAM" id="MobiDB-lite"/>
    </source>
</evidence>
<gene>
    <name evidence="2" type="ORF">ACLA_074080</name>
</gene>